<sequence>MYKNGIKHLEYYVVKSIICVYIEIVIKLRQQSDGQLYCQHVRTCATTGHHKAKVNDLDIYKKKIEKYSLKA</sequence>
<reference evidence="1 2" key="1">
    <citation type="submission" date="2019-08" db="EMBL/GenBank/DDBJ databases">
        <title>Whole genome of Aphis craccivora.</title>
        <authorList>
            <person name="Voronova N.V."/>
            <person name="Shulinski R.S."/>
            <person name="Bandarenka Y.V."/>
            <person name="Zhorov D.G."/>
            <person name="Warner D."/>
        </authorList>
    </citation>
    <scope>NUCLEOTIDE SEQUENCE [LARGE SCALE GENOMIC DNA]</scope>
    <source>
        <strain evidence="1">180601</strain>
        <tissue evidence="1">Whole Body</tissue>
    </source>
</reference>
<dbReference type="AlphaFoldDB" id="A0A6G0Z7S6"/>
<proteinExistence type="predicted"/>
<name>A0A6G0Z7S6_APHCR</name>
<evidence type="ECO:0000313" key="1">
    <source>
        <dbReference type="EMBL" id="KAF0766745.1"/>
    </source>
</evidence>
<dbReference type="EMBL" id="VUJU01001114">
    <property type="protein sequence ID" value="KAF0766745.1"/>
    <property type="molecule type" value="Genomic_DNA"/>
</dbReference>
<comment type="caution">
    <text evidence="1">The sequence shown here is derived from an EMBL/GenBank/DDBJ whole genome shotgun (WGS) entry which is preliminary data.</text>
</comment>
<organism evidence="1 2">
    <name type="scientific">Aphis craccivora</name>
    <name type="common">Cowpea aphid</name>
    <dbReference type="NCBI Taxonomy" id="307492"/>
    <lineage>
        <taxon>Eukaryota</taxon>
        <taxon>Metazoa</taxon>
        <taxon>Ecdysozoa</taxon>
        <taxon>Arthropoda</taxon>
        <taxon>Hexapoda</taxon>
        <taxon>Insecta</taxon>
        <taxon>Pterygota</taxon>
        <taxon>Neoptera</taxon>
        <taxon>Paraneoptera</taxon>
        <taxon>Hemiptera</taxon>
        <taxon>Sternorrhyncha</taxon>
        <taxon>Aphidomorpha</taxon>
        <taxon>Aphidoidea</taxon>
        <taxon>Aphididae</taxon>
        <taxon>Aphidini</taxon>
        <taxon>Aphis</taxon>
        <taxon>Aphis</taxon>
    </lineage>
</organism>
<evidence type="ECO:0000313" key="2">
    <source>
        <dbReference type="Proteomes" id="UP000478052"/>
    </source>
</evidence>
<keyword evidence="2" id="KW-1185">Reference proteome</keyword>
<dbReference type="Proteomes" id="UP000478052">
    <property type="component" value="Unassembled WGS sequence"/>
</dbReference>
<gene>
    <name evidence="1" type="ORF">FWK35_00029982</name>
</gene>
<protein>
    <submittedName>
        <fullName evidence="1">Rap1 GTPase-activating protein 1 isoform X3</fullName>
    </submittedName>
</protein>
<accession>A0A6G0Z7S6</accession>